<feature type="compositionally biased region" description="Basic and acidic residues" evidence="1">
    <location>
        <begin position="70"/>
        <end position="86"/>
    </location>
</feature>
<sequence>MEKGRAEAKASRFGHRRFLSSWSLRGSANETVPGGADKAKQTGQLIKQQQQQQQQQKKKKKKKKKKKRKEEKEKEKENEDEKRGSS</sequence>
<dbReference type="AlphaFoldDB" id="A0AAV9WE75"/>
<evidence type="ECO:0000256" key="1">
    <source>
        <dbReference type="SAM" id="MobiDB-lite"/>
    </source>
</evidence>
<protein>
    <submittedName>
        <fullName evidence="2">Uncharacterized protein</fullName>
    </submittedName>
</protein>
<gene>
    <name evidence="2" type="ORF">TWF481_005614</name>
</gene>
<accession>A0AAV9WE75</accession>
<dbReference type="Proteomes" id="UP001370758">
    <property type="component" value="Unassembled WGS sequence"/>
</dbReference>
<proteinExistence type="predicted"/>
<evidence type="ECO:0000313" key="3">
    <source>
        <dbReference type="Proteomes" id="UP001370758"/>
    </source>
</evidence>
<organism evidence="2 3">
    <name type="scientific">Arthrobotrys musiformis</name>
    <dbReference type="NCBI Taxonomy" id="47236"/>
    <lineage>
        <taxon>Eukaryota</taxon>
        <taxon>Fungi</taxon>
        <taxon>Dikarya</taxon>
        <taxon>Ascomycota</taxon>
        <taxon>Pezizomycotina</taxon>
        <taxon>Orbiliomycetes</taxon>
        <taxon>Orbiliales</taxon>
        <taxon>Orbiliaceae</taxon>
        <taxon>Arthrobotrys</taxon>
    </lineage>
</organism>
<dbReference type="EMBL" id="JAVHJL010000003">
    <property type="protein sequence ID" value="KAK6507165.1"/>
    <property type="molecule type" value="Genomic_DNA"/>
</dbReference>
<keyword evidence="3" id="KW-1185">Reference proteome</keyword>
<comment type="caution">
    <text evidence="2">The sequence shown here is derived from an EMBL/GenBank/DDBJ whole genome shotgun (WGS) entry which is preliminary data.</text>
</comment>
<name>A0AAV9WE75_9PEZI</name>
<feature type="region of interest" description="Disordered" evidence="1">
    <location>
        <begin position="22"/>
        <end position="86"/>
    </location>
</feature>
<feature type="compositionally biased region" description="Basic residues" evidence="1">
    <location>
        <begin position="56"/>
        <end position="69"/>
    </location>
</feature>
<evidence type="ECO:0000313" key="2">
    <source>
        <dbReference type="EMBL" id="KAK6507165.1"/>
    </source>
</evidence>
<reference evidence="2 3" key="1">
    <citation type="submission" date="2023-08" db="EMBL/GenBank/DDBJ databases">
        <authorList>
            <person name="Palmer J.M."/>
        </authorList>
    </citation>
    <scope>NUCLEOTIDE SEQUENCE [LARGE SCALE GENOMIC DNA]</scope>
    <source>
        <strain evidence="2 3">TWF481</strain>
    </source>
</reference>